<dbReference type="Proteomes" id="UP001597214">
    <property type="component" value="Unassembled WGS sequence"/>
</dbReference>
<dbReference type="CDD" id="cd00140">
    <property type="entry name" value="beta_clamp"/>
    <property type="match status" value="1"/>
</dbReference>
<protein>
    <recommendedName>
        <fullName evidence="3 10">Beta sliding clamp</fullName>
    </recommendedName>
</protein>
<dbReference type="InterPro" id="IPR022635">
    <property type="entry name" value="DNA_polIII_beta_C"/>
</dbReference>
<evidence type="ECO:0000313" key="15">
    <source>
        <dbReference type="Proteomes" id="UP001597214"/>
    </source>
</evidence>
<dbReference type="Pfam" id="PF02767">
    <property type="entry name" value="DNA_pol3_beta_2"/>
    <property type="match status" value="1"/>
</dbReference>
<evidence type="ECO:0000259" key="11">
    <source>
        <dbReference type="Pfam" id="PF00712"/>
    </source>
</evidence>
<comment type="caution">
    <text evidence="14">The sequence shown here is derived from an EMBL/GenBank/DDBJ whole genome shotgun (WGS) entry which is preliminary data.</text>
</comment>
<keyword evidence="6 10" id="KW-0548">Nucleotidyltransferase</keyword>
<evidence type="ECO:0000256" key="10">
    <source>
        <dbReference type="PIRNR" id="PIRNR000804"/>
    </source>
</evidence>
<keyword evidence="5 10" id="KW-0808">Transferase</keyword>
<keyword evidence="15" id="KW-1185">Reference proteome</keyword>
<evidence type="ECO:0000313" key="14">
    <source>
        <dbReference type="EMBL" id="MFD1738710.1"/>
    </source>
</evidence>
<dbReference type="Pfam" id="PF00712">
    <property type="entry name" value="DNA_pol3_beta"/>
    <property type="match status" value="1"/>
</dbReference>
<evidence type="ECO:0000256" key="4">
    <source>
        <dbReference type="ARBA" id="ARBA00022490"/>
    </source>
</evidence>
<dbReference type="Pfam" id="PF02768">
    <property type="entry name" value="DNA_pol3_beta_3"/>
    <property type="match status" value="1"/>
</dbReference>
<dbReference type="InterPro" id="IPR001001">
    <property type="entry name" value="DNA_polIII_beta"/>
</dbReference>
<comment type="subcellular location">
    <subcellularLocation>
        <location evidence="1 10">Cytoplasm</location>
    </subcellularLocation>
</comment>
<feature type="domain" description="DNA polymerase III beta sliding clamp N-terminal" evidence="11">
    <location>
        <begin position="1"/>
        <end position="126"/>
    </location>
</feature>
<organism evidence="14 15">
    <name type="scientific">Bacillus salitolerans</name>
    <dbReference type="NCBI Taxonomy" id="1437434"/>
    <lineage>
        <taxon>Bacteria</taxon>
        <taxon>Bacillati</taxon>
        <taxon>Bacillota</taxon>
        <taxon>Bacilli</taxon>
        <taxon>Bacillales</taxon>
        <taxon>Bacillaceae</taxon>
        <taxon>Bacillus</taxon>
    </lineage>
</organism>
<keyword evidence="9" id="KW-0238">DNA-binding</keyword>
<feature type="domain" description="DNA polymerase III beta sliding clamp central" evidence="12">
    <location>
        <begin position="136"/>
        <end position="248"/>
    </location>
</feature>
<dbReference type="InterPro" id="IPR022637">
    <property type="entry name" value="DNA_polIII_beta_cen"/>
</dbReference>
<dbReference type="SUPFAM" id="SSF55979">
    <property type="entry name" value="DNA clamp"/>
    <property type="match status" value="3"/>
</dbReference>
<evidence type="ECO:0000256" key="8">
    <source>
        <dbReference type="ARBA" id="ARBA00022932"/>
    </source>
</evidence>
<dbReference type="InterPro" id="IPR022634">
    <property type="entry name" value="DNA_polIII_beta_N"/>
</dbReference>
<proteinExistence type="inferred from homology"/>
<evidence type="ECO:0000256" key="5">
    <source>
        <dbReference type="ARBA" id="ARBA00022679"/>
    </source>
</evidence>
<gene>
    <name evidence="14" type="primary">dnaN</name>
    <name evidence="14" type="ORF">ACFSCX_19525</name>
</gene>
<comment type="function">
    <text evidence="10">Confers DNA tethering and processivity to DNA polymerases and other proteins. Acts as a clamp, forming a ring around DNA (a reaction catalyzed by the clamp-loading complex) which diffuses in an ATP-independent manner freely and bidirectionally along dsDNA. Initially characterized for its ability to contact the catalytic subunit of DNA polymerase III (Pol III), a complex, multichain enzyme responsible for most of the replicative synthesis in bacteria; Pol III exhibits 3'-5' exonuclease proofreading activity. The beta chain is required for initiation of replication as well as for processivity of DNA replication.</text>
</comment>
<dbReference type="Gene3D" id="3.70.10.10">
    <property type="match status" value="1"/>
</dbReference>
<dbReference type="PANTHER" id="PTHR30478:SF0">
    <property type="entry name" value="BETA SLIDING CLAMP"/>
    <property type="match status" value="1"/>
</dbReference>
<comment type="subunit">
    <text evidence="10">Forms a ring-shaped head-to-tail homodimer around DNA.</text>
</comment>
<feature type="domain" description="DNA polymerase III beta sliding clamp C-terminal" evidence="13">
    <location>
        <begin position="252"/>
        <end position="374"/>
    </location>
</feature>
<dbReference type="NCBIfam" id="TIGR00663">
    <property type="entry name" value="dnan"/>
    <property type="match status" value="1"/>
</dbReference>
<evidence type="ECO:0000256" key="9">
    <source>
        <dbReference type="ARBA" id="ARBA00023125"/>
    </source>
</evidence>
<evidence type="ECO:0000256" key="1">
    <source>
        <dbReference type="ARBA" id="ARBA00004496"/>
    </source>
</evidence>
<evidence type="ECO:0000259" key="13">
    <source>
        <dbReference type="Pfam" id="PF02768"/>
    </source>
</evidence>
<dbReference type="PIRSF" id="PIRSF000804">
    <property type="entry name" value="DNA_pol_III_b"/>
    <property type="match status" value="1"/>
</dbReference>
<evidence type="ECO:0000259" key="12">
    <source>
        <dbReference type="Pfam" id="PF02767"/>
    </source>
</evidence>
<name>A0ABW4LU85_9BACI</name>
<dbReference type="RefSeq" id="WP_377929926.1">
    <property type="nucleotide sequence ID" value="NZ_JBHUEM010000046.1"/>
</dbReference>
<accession>A0ABW4LU85</accession>
<keyword evidence="4 10" id="KW-0963">Cytoplasm</keyword>
<evidence type="ECO:0000256" key="2">
    <source>
        <dbReference type="ARBA" id="ARBA00010752"/>
    </source>
</evidence>
<reference evidence="15" key="1">
    <citation type="journal article" date="2019" name="Int. J. Syst. Evol. Microbiol.">
        <title>The Global Catalogue of Microorganisms (GCM) 10K type strain sequencing project: providing services to taxonomists for standard genome sequencing and annotation.</title>
        <authorList>
            <consortium name="The Broad Institute Genomics Platform"/>
            <consortium name="The Broad Institute Genome Sequencing Center for Infectious Disease"/>
            <person name="Wu L."/>
            <person name="Ma J."/>
        </authorList>
    </citation>
    <scope>NUCLEOTIDE SEQUENCE [LARGE SCALE GENOMIC DNA]</scope>
    <source>
        <strain evidence="15">CCUG 49339</strain>
    </source>
</reference>
<evidence type="ECO:0000256" key="7">
    <source>
        <dbReference type="ARBA" id="ARBA00022705"/>
    </source>
</evidence>
<dbReference type="Gene3D" id="3.10.150.10">
    <property type="entry name" value="DNA Polymerase III, subunit A, domain 2"/>
    <property type="match status" value="1"/>
</dbReference>
<sequence>MEFNIKNDYFNKAISEVSKSVSTRTTLPILTGIKIIADTDGLTLIGSNSDIIIERILPKSNDGENMLEVLKTGSVVISAKYLSEIIKKLPNDIYLKVNDNQSVVIQSEEIVTKLNGINGEEYPSLPKVNLSSNFKIKSDDLIDIIKQTVFAASKSESKPILTGVNFSFQEELLTCVATNSHRLALKKYNIKSNLNGSFIVPSSSLIEFSRLFGSCTTEIDIYATETNIVFKSNTISLYSRLIEGVYPNISALIPEQSNTIITLDTTQLLKGIDRASLFASEWRNNNINLQIIDKSRLKISSKSSEMGQIEEVQYIKGISGVDELDISLDGNFMMDALKAIKEDEVKLCFNGSMRPILVIPEGNEQQLQLISPVRSY</sequence>
<dbReference type="EMBL" id="JBHUEM010000046">
    <property type="protein sequence ID" value="MFD1738710.1"/>
    <property type="molecule type" value="Genomic_DNA"/>
</dbReference>
<dbReference type="InterPro" id="IPR046938">
    <property type="entry name" value="DNA_clamp_sf"/>
</dbReference>
<dbReference type="SMART" id="SM00480">
    <property type="entry name" value="POL3Bc"/>
    <property type="match status" value="1"/>
</dbReference>
<keyword evidence="8 10" id="KW-0239">DNA-directed DNA polymerase</keyword>
<dbReference type="PANTHER" id="PTHR30478">
    <property type="entry name" value="DNA POLYMERASE III SUBUNIT BETA"/>
    <property type="match status" value="1"/>
</dbReference>
<keyword evidence="7 10" id="KW-0235">DNA replication</keyword>
<dbReference type="GO" id="GO:0003887">
    <property type="term" value="F:DNA-directed DNA polymerase activity"/>
    <property type="evidence" value="ECO:0007669"/>
    <property type="project" value="UniProtKB-EC"/>
</dbReference>
<comment type="similarity">
    <text evidence="2 10">Belongs to the beta sliding clamp family.</text>
</comment>
<evidence type="ECO:0000256" key="3">
    <source>
        <dbReference type="ARBA" id="ARBA00021035"/>
    </source>
</evidence>
<evidence type="ECO:0000256" key="6">
    <source>
        <dbReference type="ARBA" id="ARBA00022695"/>
    </source>
</evidence>